<gene>
    <name evidence="1" type="ORF">PLXY2_LOCUS13735</name>
</gene>
<organism evidence="1 2">
    <name type="scientific">Plutella xylostella</name>
    <name type="common">Diamondback moth</name>
    <name type="synonym">Plutella maculipennis</name>
    <dbReference type="NCBI Taxonomy" id="51655"/>
    <lineage>
        <taxon>Eukaryota</taxon>
        <taxon>Metazoa</taxon>
        <taxon>Ecdysozoa</taxon>
        <taxon>Arthropoda</taxon>
        <taxon>Hexapoda</taxon>
        <taxon>Insecta</taxon>
        <taxon>Pterygota</taxon>
        <taxon>Neoptera</taxon>
        <taxon>Endopterygota</taxon>
        <taxon>Lepidoptera</taxon>
        <taxon>Glossata</taxon>
        <taxon>Ditrysia</taxon>
        <taxon>Yponomeutoidea</taxon>
        <taxon>Plutellidae</taxon>
        <taxon>Plutella</taxon>
    </lineage>
</organism>
<dbReference type="AlphaFoldDB" id="A0A8S4G4T2"/>
<comment type="caution">
    <text evidence="1">The sequence shown here is derived from an EMBL/GenBank/DDBJ whole genome shotgun (WGS) entry which is preliminary data.</text>
</comment>
<reference evidence="1" key="1">
    <citation type="submission" date="2020-11" db="EMBL/GenBank/DDBJ databases">
        <authorList>
            <person name="Whiteford S."/>
        </authorList>
    </citation>
    <scope>NUCLEOTIDE SEQUENCE</scope>
</reference>
<dbReference type="Proteomes" id="UP000653454">
    <property type="component" value="Unassembled WGS sequence"/>
</dbReference>
<accession>A0A8S4G4T2</accession>
<evidence type="ECO:0000313" key="1">
    <source>
        <dbReference type="EMBL" id="CAG9135450.1"/>
    </source>
</evidence>
<keyword evidence="2" id="KW-1185">Reference proteome</keyword>
<proteinExistence type="predicted"/>
<name>A0A8S4G4T2_PLUXY</name>
<feature type="non-terminal residue" evidence="1">
    <location>
        <position position="40"/>
    </location>
</feature>
<sequence>MSGARMSRSTEACATFSTHSSPLMVVSVSSSRVLEMGPPA</sequence>
<evidence type="ECO:0000313" key="2">
    <source>
        <dbReference type="Proteomes" id="UP000653454"/>
    </source>
</evidence>
<protein>
    <submittedName>
        <fullName evidence="1">(diamondback moth) hypothetical protein</fullName>
    </submittedName>
</protein>
<dbReference type="EMBL" id="CAJHNJ030000104">
    <property type="protein sequence ID" value="CAG9135450.1"/>
    <property type="molecule type" value="Genomic_DNA"/>
</dbReference>